<evidence type="ECO:0000256" key="4">
    <source>
        <dbReference type="ARBA" id="ARBA00022490"/>
    </source>
</evidence>
<dbReference type="GO" id="GO:0009408">
    <property type="term" value="P:response to heat"/>
    <property type="evidence" value="ECO:0007669"/>
    <property type="project" value="TreeGrafter"/>
</dbReference>
<dbReference type="GO" id="GO:0042026">
    <property type="term" value="P:protein refolding"/>
    <property type="evidence" value="ECO:0007669"/>
    <property type="project" value="TreeGrafter"/>
</dbReference>
<feature type="domain" description="SHSP" evidence="14">
    <location>
        <begin position="370"/>
        <end position="478"/>
    </location>
</feature>
<reference evidence="15" key="1">
    <citation type="submission" date="2025-08" db="UniProtKB">
        <authorList>
            <consortium name="Ensembl"/>
        </authorList>
    </citation>
    <scope>IDENTIFICATION</scope>
</reference>
<dbReference type="PANTHER" id="PTHR45640:SF7">
    <property type="entry name" value="HEAT SHOCK PROTEIN BETA-1"/>
    <property type="match status" value="1"/>
</dbReference>
<dbReference type="PANTHER" id="PTHR45640">
    <property type="entry name" value="HEAT SHOCK PROTEIN HSP-12.2-RELATED"/>
    <property type="match status" value="1"/>
</dbReference>
<feature type="compositionally biased region" description="Gly residues" evidence="13">
    <location>
        <begin position="149"/>
        <end position="159"/>
    </location>
</feature>
<evidence type="ECO:0000256" key="9">
    <source>
        <dbReference type="ARBA" id="ARBA00023242"/>
    </source>
</evidence>
<evidence type="ECO:0000256" key="12">
    <source>
        <dbReference type="RuleBase" id="RU003616"/>
    </source>
</evidence>
<dbReference type="InterPro" id="IPR002068">
    <property type="entry name" value="A-crystallin/Hsp20_dom"/>
</dbReference>
<dbReference type="GO" id="GO:0005737">
    <property type="term" value="C:cytoplasm"/>
    <property type="evidence" value="ECO:0007669"/>
    <property type="project" value="TreeGrafter"/>
</dbReference>
<accession>A0A8B9VVF8</accession>
<dbReference type="CDD" id="cd06475">
    <property type="entry name" value="ACD_HspB1_like"/>
    <property type="match status" value="1"/>
</dbReference>
<dbReference type="Proteomes" id="UP000694549">
    <property type="component" value="Unplaced"/>
</dbReference>
<evidence type="ECO:0000313" key="16">
    <source>
        <dbReference type="Proteomes" id="UP000694549"/>
    </source>
</evidence>
<keyword evidence="9" id="KW-0539">Nucleus</keyword>
<feature type="compositionally biased region" description="Low complexity" evidence="13">
    <location>
        <begin position="24"/>
        <end position="38"/>
    </location>
</feature>
<evidence type="ECO:0000313" key="15">
    <source>
        <dbReference type="Ensembl" id="ENSAZOP00000026900.1"/>
    </source>
</evidence>
<evidence type="ECO:0000256" key="3">
    <source>
        <dbReference type="ARBA" id="ARBA00018962"/>
    </source>
</evidence>
<evidence type="ECO:0000256" key="7">
    <source>
        <dbReference type="ARBA" id="ARBA00023186"/>
    </source>
</evidence>
<organism evidence="15 16">
    <name type="scientific">Anas zonorhyncha</name>
    <name type="common">Eastern spot-billed duck</name>
    <dbReference type="NCBI Taxonomy" id="75864"/>
    <lineage>
        <taxon>Eukaryota</taxon>
        <taxon>Metazoa</taxon>
        <taxon>Chordata</taxon>
        <taxon>Craniata</taxon>
        <taxon>Vertebrata</taxon>
        <taxon>Euteleostomi</taxon>
        <taxon>Archelosauria</taxon>
        <taxon>Archosauria</taxon>
        <taxon>Dinosauria</taxon>
        <taxon>Saurischia</taxon>
        <taxon>Theropoda</taxon>
        <taxon>Coelurosauria</taxon>
        <taxon>Aves</taxon>
        <taxon>Neognathae</taxon>
        <taxon>Galloanserae</taxon>
        <taxon>Anseriformes</taxon>
        <taxon>Anatidae</taxon>
        <taxon>Anatinae</taxon>
        <taxon>Anas</taxon>
    </lineage>
</organism>
<keyword evidence="8" id="KW-0206">Cytoskeleton</keyword>
<evidence type="ECO:0000256" key="13">
    <source>
        <dbReference type="SAM" id="MobiDB-lite"/>
    </source>
</evidence>
<evidence type="ECO:0000256" key="2">
    <source>
        <dbReference type="ARBA" id="ARBA00004186"/>
    </source>
</evidence>
<feature type="compositionally biased region" description="Low complexity" evidence="13">
    <location>
        <begin position="171"/>
        <end position="185"/>
    </location>
</feature>
<feature type="region of interest" description="Disordered" evidence="13">
    <location>
        <begin position="95"/>
        <end position="293"/>
    </location>
</feature>
<keyword evidence="16" id="KW-1185">Reference proteome</keyword>
<dbReference type="FunFam" id="2.60.40.790:FF:000024">
    <property type="entry name" value="heat shock protein beta-1"/>
    <property type="match status" value="1"/>
</dbReference>
<evidence type="ECO:0000256" key="8">
    <source>
        <dbReference type="ARBA" id="ARBA00023212"/>
    </source>
</evidence>
<evidence type="ECO:0000256" key="6">
    <source>
        <dbReference type="ARBA" id="ARBA00023016"/>
    </source>
</evidence>
<keyword evidence="4" id="KW-0963">Cytoplasm</keyword>
<proteinExistence type="inferred from homology"/>
<dbReference type="GO" id="GO:0051082">
    <property type="term" value="F:unfolded protein binding"/>
    <property type="evidence" value="ECO:0007669"/>
    <property type="project" value="TreeGrafter"/>
</dbReference>
<name>A0A8B9VVF8_9AVES</name>
<keyword evidence="7" id="KW-0143">Chaperone</keyword>
<comment type="similarity">
    <text evidence="11 12">Belongs to the small heat shock protein (HSP20) family.</text>
</comment>
<evidence type="ECO:0000256" key="11">
    <source>
        <dbReference type="PROSITE-ProRule" id="PRU00285"/>
    </source>
</evidence>
<dbReference type="Gene3D" id="2.60.40.790">
    <property type="match status" value="1"/>
</dbReference>
<comment type="subcellular location">
    <subcellularLocation>
        <location evidence="2">Cytoplasm</location>
        <location evidence="2">Cytoskeleton</location>
        <location evidence="2">Spindle</location>
    </subcellularLocation>
    <subcellularLocation>
        <location evidence="1">Nucleus</location>
    </subcellularLocation>
</comment>
<feature type="compositionally biased region" description="Polar residues" evidence="13">
    <location>
        <begin position="261"/>
        <end position="272"/>
    </location>
</feature>
<protein>
    <recommendedName>
        <fullName evidence="3">Heat shock protein beta-1</fullName>
    </recommendedName>
    <alternativeName>
        <fullName evidence="10">Heat shock 27 kDa protein</fullName>
    </alternativeName>
</protein>
<keyword evidence="5" id="KW-0597">Phosphoprotein</keyword>
<dbReference type="PRINTS" id="PR00299">
    <property type="entry name" value="ACRYSTALLIN"/>
</dbReference>
<dbReference type="InterPro" id="IPR008978">
    <property type="entry name" value="HSP20-like_chaperone"/>
</dbReference>
<feature type="region of interest" description="Disordered" evidence="13">
    <location>
        <begin position="1"/>
        <end position="48"/>
    </location>
</feature>
<dbReference type="Pfam" id="PF00011">
    <property type="entry name" value="HSP20"/>
    <property type="match status" value="1"/>
</dbReference>
<keyword evidence="6" id="KW-0346">Stress response</keyword>
<evidence type="ECO:0000259" key="14">
    <source>
        <dbReference type="PROSITE" id="PS01031"/>
    </source>
</evidence>
<dbReference type="InterPro" id="IPR037876">
    <property type="entry name" value="ACD_HspB1"/>
</dbReference>
<dbReference type="SUPFAM" id="SSF49764">
    <property type="entry name" value="HSP20-like chaperones"/>
    <property type="match status" value="1"/>
</dbReference>
<evidence type="ECO:0000256" key="5">
    <source>
        <dbReference type="ARBA" id="ARBA00022553"/>
    </source>
</evidence>
<dbReference type="GO" id="GO:0005634">
    <property type="term" value="C:nucleus"/>
    <property type="evidence" value="ECO:0007669"/>
    <property type="project" value="UniProtKB-SubCell"/>
</dbReference>
<dbReference type="PROSITE" id="PS01031">
    <property type="entry name" value="SHSP"/>
    <property type="match status" value="1"/>
</dbReference>
<sequence>GQGTKGRSRPSPAPRGCCPHQPLSNPSAPSSPTGPTGPQKAQSTPSVSIGVIGPCCLHQSPLPPLAPSAPIIPIKPYWPHWAPVSPISPYGPINPNQPHGPHWPRSAPWGPTDPHQALHPPYSPTDPHGPHCSGFGQPHPNLAKPRGPPGGHRAGGGGSRSFWHGLGDAVGTGPSTGSSTDSSPPLCWPPQHLPHAGADGPGAVQGRDCFTGKGWERSRDHPSPAKQPSPRRGGVRPGGSQHGCARPGKASGPFPGPAAISINSQLSLPAKNNQRDGFIRPRAAGPLPAPRPPRIMAERRVPFTFLSSPSWEPFRDWYHGSRLFDQSFGMPHIPEDWYKWPSGSAWPGYFRLLPGESALVPAPGSPYGRALSRQLSSGISEIRQSADSWKVTLDVNHFAPEELVVKTKDNIVEITGKHEEKQDEHGFISRCFTRKYTLPPGVEATAVRSSLSPDGMLTVEAPLPKPAIQSAEITIPVTVESQGKKDEPAKK</sequence>
<feature type="compositionally biased region" description="Basic and acidic residues" evidence="13">
    <location>
        <begin position="214"/>
        <end position="223"/>
    </location>
</feature>
<reference evidence="15" key="2">
    <citation type="submission" date="2025-09" db="UniProtKB">
        <authorList>
            <consortium name="Ensembl"/>
        </authorList>
    </citation>
    <scope>IDENTIFICATION</scope>
</reference>
<evidence type="ECO:0000256" key="10">
    <source>
        <dbReference type="ARBA" id="ARBA00032073"/>
    </source>
</evidence>
<evidence type="ECO:0000256" key="1">
    <source>
        <dbReference type="ARBA" id="ARBA00004123"/>
    </source>
</evidence>
<dbReference type="Ensembl" id="ENSAZOT00000028834.1">
    <property type="protein sequence ID" value="ENSAZOP00000026900.1"/>
    <property type="gene ID" value="ENSAZOG00000017097.1"/>
</dbReference>
<dbReference type="GO" id="GO:0005819">
    <property type="term" value="C:spindle"/>
    <property type="evidence" value="ECO:0007669"/>
    <property type="project" value="UniProtKB-SubCell"/>
</dbReference>
<dbReference type="AlphaFoldDB" id="A0A8B9VVF8"/>
<dbReference type="GO" id="GO:0043066">
    <property type="term" value="P:negative regulation of apoptotic process"/>
    <property type="evidence" value="ECO:0007669"/>
    <property type="project" value="TreeGrafter"/>
</dbReference>
<dbReference type="InterPro" id="IPR001436">
    <property type="entry name" value="Alpha-crystallin/sHSP_animal"/>
</dbReference>